<comment type="caution">
    <text evidence="1">The sequence shown here is derived from an EMBL/GenBank/DDBJ whole genome shotgun (WGS) entry which is preliminary data.</text>
</comment>
<dbReference type="PANTHER" id="PTHR35309:SF4">
    <property type="entry name" value="TOCOPHEROL CYCLASE"/>
    <property type="match status" value="1"/>
</dbReference>
<dbReference type="Proteomes" id="UP000261212">
    <property type="component" value="Unassembled WGS sequence"/>
</dbReference>
<name>A0A3E3E0U4_9FIRM</name>
<organism evidence="1 2">
    <name type="scientific">Anaerofustis stercorihominis</name>
    <dbReference type="NCBI Taxonomy" id="214853"/>
    <lineage>
        <taxon>Bacteria</taxon>
        <taxon>Bacillati</taxon>
        <taxon>Bacillota</taxon>
        <taxon>Clostridia</taxon>
        <taxon>Eubacteriales</taxon>
        <taxon>Eubacteriaceae</taxon>
        <taxon>Anaerofustis</taxon>
    </lineage>
</organism>
<dbReference type="InterPro" id="IPR025893">
    <property type="entry name" value="Tocopherol_cyclase"/>
</dbReference>
<evidence type="ECO:0000313" key="1">
    <source>
        <dbReference type="EMBL" id="RGD75167.1"/>
    </source>
</evidence>
<sequence>MGTYINFHGEYKTRSYFEGWYLKHQTDDFMISFIPSFHIDDDGNKFAMIQVITEDKTYKVKYDITEFKTYKRDFYVKVGKSEFSREGIILDIDTEDLKIKGGISYGEFSPLNYNIMGPFKYVPFMQCSHDVLSMHHSIKGNLNINGKVINFDGGRGYIEKDFGTSFPERYIWTQCGFDYGGNNSIMFSVADIPILNYGFEGLIGVIHYKDREYRFTTYLGAKVVYKTNDSLIVKQGKYKFYMKVLNFSNLDLDAPVSGKMDRIIREGLKCKVNYKLIGPEKLIFDVINENASVEWEL</sequence>
<evidence type="ECO:0000313" key="2">
    <source>
        <dbReference type="Proteomes" id="UP000261212"/>
    </source>
</evidence>
<dbReference type="RefSeq" id="WP_117531321.1">
    <property type="nucleotide sequence ID" value="NZ_CP176644.1"/>
</dbReference>
<evidence type="ECO:0008006" key="3">
    <source>
        <dbReference type="Google" id="ProtNLM"/>
    </source>
</evidence>
<dbReference type="SUPFAM" id="SSF159245">
    <property type="entry name" value="AttH-like"/>
    <property type="match status" value="1"/>
</dbReference>
<dbReference type="PANTHER" id="PTHR35309">
    <property type="match status" value="1"/>
</dbReference>
<protein>
    <recommendedName>
        <fullName evidence="3">Tocopherol cyclase</fullName>
    </recommendedName>
</protein>
<dbReference type="EMBL" id="QUSM01000002">
    <property type="protein sequence ID" value="RGD75167.1"/>
    <property type="molecule type" value="Genomic_DNA"/>
</dbReference>
<dbReference type="Pfam" id="PF14249">
    <property type="entry name" value="Tocopherol_cycl"/>
    <property type="match status" value="1"/>
</dbReference>
<accession>A0A3E3E0U4</accession>
<dbReference type="AlphaFoldDB" id="A0A3E3E0U4"/>
<dbReference type="GO" id="GO:0009976">
    <property type="term" value="F:tocopherol cyclase activity"/>
    <property type="evidence" value="ECO:0007669"/>
    <property type="project" value="InterPro"/>
</dbReference>
<gene>
    <name evidence="1" type="ORF">DW687_02255</name>
</gene>
<proteinExistence type="predicted"/>
<reference evidence="1 2" key="1">
    <citation type="submission" date="2018-08" db="EMBL/GenBank/DDBJ databases">
        <title>A genome reference for cultivated species of the human gut microbiota.</title>
        <authorList>
            <person name="Zou Y."/>
            <person name="Xue W."/>
            <person name="Luo G."/>
        </authorList>
    </citation>
    <scope>NUCLEOTIDE SEQUENCE [LARGE SCALE GENOMIC DNA]</scope>
    <source>
        <strain evidence="1 2">AM25-6</strain>
    </source>
</reference>